<reference evidence="2 3" key="1">
    <citation type="submission" date="2019-07" db="EMBL/GenBank/DDBJ databases">
        <title>Sphingomonas alkalisoli sp. nov., isolated from rhizosphere soil of Suaedae salsa.</title>
        <authorList>
            <person name="Zhang H."/>
            <person name="Xu L."/>
            <person name="Zhang J.-X."/>
            <person name="Sun J.-Q."/>
        </authorList>
    </citation>
    <scope>NUCLEOTIDE SEQUENCE [LARGE SCALE GENOMIC DNA]</scope>
    <source>
        <strain evidence="2 3">XS-10</strain>
    </source>
</reference>
<evidence type="ECO:0008006" key="4">
    <source>
        <dbReference type="Google" id="ProtNLM"/>
    </source>
</evidence>
<evidence type="ECO:0000313" key="2">
    <source>
        <dbReference type="EMBL" id="QDX24833.1"/>
    </source>
</evidence>
<dbReference type="KEGG" id="ssua:FPZ54_01470"/>
<dbReference type="OrthoDB" id="7574913at2"/>
<keyword evidence="1" id="KW-0175">Coiled coil</keyword>
<keyword evidence="3" id="KW-1185">Reference proteome</keyword>
<feature type="coiled-coil region" evidence="1">
    <location>
        <begin position="21"/>
        <end position="55"/>
    </location>
</feature>
<name>A0A518RBL4_9SPHN</name>
<gene>
    <name evidence="2" type="ORF">FPZ54_01470</name>
</gene>
<proteinExistence type="predicted"/>
<dbReference type="Proteomes" id="UP000318055">
    <property type="component" value="Chromosome"/>
</dbReference>
<organism evidence="2 3">
    <name type="scientific">Sphingomonas suaedae</name>
    <dbReference type="NCBI Taxonomy" id="2599297"/>
    <lineage>
        <taxon>Bacteria</taxon>
        <taxon>Pseudomonadati</taxon>
        <taxon>Pseudomonadota</taxon>
        <taxon>Alphaproteobacteria</taxon>
        <taxon>Sphingomonadales</taxon>
        <taxon>Sphingomonadaceae</taxon>
        <taxon>Sphingomonas</taxon>
    </lineage>
</organism>
<sequence>MSMFGDAVTAIRQVILMQSRIDQLDQRMTRMASDMEGLTDALANMRDRVSRLEGIIEGAAMASGRVAPPRIDG</sequence>
<dbReference type="RefSeq" id="WP_145844454.1">
    <property type="nucleotide sequence ID" value="NZ_CP042239.1"/>
</dbReference>
<evidence type="ECO:0000256" key="1">
    <source>
        <dbReference type="SAM" id="Coils"/>
    </source>
</evidence>
<accession>A0A518RBL4</accession>
<evidence type="ECO:0000313" key="3">
    <source>
        <dbReference type="Proteomes" id="UP000318055"/>
    </source>
</evidence>
<dbReference type="AlphaFoldDB" id="A0A518RBL4"/>
<protein>
    <recommendedName>
        <fullName evidence="4">SlyX family protein</fullName>
    </recommendedName>
</protein>
<dbReference type="EMBL" id="CP042239">
    <property type="protein sequence ID" value="QDX24833.1"/>
    <property type="molecule type" value="Genomic_DNA"/>
</dbReference>